<accession>A0A4Y9EP00</accession>
<dbReference type="OrthoDB" id="9804721at2"/>
<sequence length="270" mass="28996">MKSILVHIHDDAGQEARLQVALDLARASSGHISCVQVTPFEYYSGGDPFGGVYAFADAVDAIRALEREARTRIEAQLAREGVSWDWRKFDGNVIQTLIDQSRLMDVVVLSQPHTGGDAERPPLGIGGDVAIHARAPVLSVGAKAKGFDVTGNAMLAWNGSGEAANALRLSLPLLRHAGMVHIVEVSDDTRGLPSTEASAYLSRHGIASELHEWPAKGRKVDVALLHAAVELDAAYMVLGAYGHSRLRETILGGVTRDLIRTSHLPLLLAH</sequence>
<dbReference type="EMBL" id="SIHO01000002">
    <property type="protein sequence ID" value="TFU03089.1"/>
    <property type="molecule type" value="Genomic_DNA"/>
</dbReference>
<keyword evidence="3" id="KW-1185">Reference proteome</keyword>
<protein>
    <submittedName>
        <fullName evidence="2">Universal stress protein</fullName>
    </submittedName>
</protein>
<dbReference type="PRINTS" id="PR01438">
    <property type="entry name" value="UNVRSLSTRESS"/>
</dbReference>
<dbReference type="Proteomes" id="UP000297737">
    <property type="component" value="Unassembled WGS sequence"/>
</dbReference>
<comment type="caution">
    <text evidence="2">The sequence shown here is derived from an EMBL/GenBank/DDBJ whole genome shotgun (WGS) entry which is preliminary data.</text>
</comment>
<dbReference type="InterPro" id="IPR006015">
    <property type="entry name" value="Universal_stress_UspA"/>
</dbReference>
<dbReference type="PANTHER" id="PTHR46268:SF15">
    <property type="entry name" value="UNIVERSAL STRESS PROTEIN HP_0031"/>
    <property type="match status" value="1"/>
</dbReference>
<gene>
    <name evidence="2" type="ORF">EUV02_07785</name>
</gene>
<dbReference type="AlphaFoldDB" id="A0A4Y9EP00"/>
<dbReference type="PANTHER" id="PTHR46268">
    <property type="entry name" value="STRESS RESPONSE PROTEIN NHAX"/>
    <property type="match status" value="1"/>
</dbReference>
<reference evidence="2 3" key="1">
    <citation type="submission" date="2019-02" db="EMBL/GenBank/DDBJ databases">
        <title>Polymorphobacter sp. isolated from the lake at the Tibet of China.</title>
        <authorList>
            <person name="Li A."/>
        </authorList>
    </citation>
    <scope>NUCLEOTIDE SEQUENCE [LARGE SCALE GENOMIC DNA]</scope>
    <source>
        <strain evidence="2 3">DJ1R-1</strain>
    </source>
</reference>
<proteinExistence type="inferred from homology"/>
<comment type="similarity">
    <text evidence="1">Belongs to the universal stress protein A family.</text>
</comment>
<evidence type="ECO:0000256" key="1">
    <source>
        <dbReference type="ARBA" id="ARBA00008791"/>
    </source>
</evidence>
<evidence type="ECO:0000313" key="3">
    <source>
        <dbReference type="Proteomes" id="UP000297737"/>
    </source>
</evidence>
<organism evidence="2 3">
    <name type="scientific">Glacieibacterium arshaanense</name>
    <dbReference type="NCBI Taxonomy" id="2511025"/>
    <lineage>
        <taxon>Bacteria</taxon>
        <taxon>Pseudomonadati</taxon>
        <taxon>Pseudomonadota</taxon>
        <taxon>Alphaproteobacteria</taxon>
        <taxon>Sphingomonadales</taxon>
        <taxon>Sphingosinicellaceae</taxon>
        <taxon>Glacieibacterium</taxon>
    </lineage>
</organism>
<dbReference type="Gene3D" id="3.40.50.12370">
    <property type="match status" value="1"/>
</dbReference>
<dbReference type="CDD" id="cd00293">
    <property type="entry name" value="USP-like"/>
    <property type="match status" value="1"/>
</dbReference>
<dbReference type="SUPFAM" id="SSF52402">
    <property type="entry name" value="Adenine nucleotide alpha hydrolases-like"/>
    <property type="match status" value="2"/>
</dbReference>
<dbReference type="RefSeq" id="WP_135245681.1">
    <property type="nucleotide sequence ID" value="NZ_SIHO01000002.1"/>
</dbReference>
<name>A0A4Y9EP00_9SPHN</name>
<evidence type="ECO:0000313" key="2">
    <source>
        <dbReference type="EMBL" id="TFU03089.1"/>
    </source>
</evidence>